<feature type="signal peptide" evidence="1">
    <location>
        <begin position="1"/>
        <end position="30"/>
    </location>
</feature>
<organism evidence="2 3">
    <name type="scientific">Streptomyces yaizuensis</name>
    <dbReference type="NCBI Taxonomy" id="2989713"/>
    <lineage>
        <taxon>Bacteria</taxon>
        <taxon>Bacillati</taxon>
        <taxon>Actinomycetota</taxon>
        <taxon>Actinomycetes</taxon>
        <taxon>Kitasatosporales</taxon>
        <taxon>Streptomycetaceae</taxon>
        <taxon>Streptomyces</taxon>
    </lineage>
</organism>
<proteinExistence type="predicted"/>
<dbReference type="Proteomes" id="UP001291653">
    <property type="component" value="Unassembled WGS sequence"/>
</dbReference>
<reference evidence="2 3" key="1">
    <citation type="submission" date="2022-10" db="EMBL/GenBank/DDBJ databases">
        <title>Draft genome sequence of Streptomyces sp. YSPA8.</title>
        <authorList>
            <person name="Moriuchi R."/>
            <person name="Dohra H."/>
            <person name="Yamamura H."/>
            <person name="Kodani S."/>
        </authorList>
    </citation>
    <scope>NUCLEOTIDE SEQUENCE [LARGE SCALE GENOMIC DNA]</scope>
    <source>
        <strain evidence="2 3">YSPA8</strain>
    </source>
</reference>
<gene>
    <name evidence="2" type="ORF">SYYSPA8_07360</name>
</gene>
<sequence length="132" mass="14060">MKSARSSPGAVMTVLAMLGLSLAAAPSASATTHGCGDLSNGLLCNTGGTLGRSGTYTFTTKYHRFRGGEVTVKLGTQRKNSRITALPLWFGSQRTANGHASLSRSHPLDADNCVRGVMEHDDTMYVTKWRCP</sequence>
<keyword evidence="1" id="KW-0732">Signal</keyword>
<dbReference type="RefSeq" id="WP_323446155.1">
    <property type="nucleotide sequence ID" value="NZ_BSBI01000002.1"/>
</dbReference>
<evidence type="ECO:0000256" key="1">
    <source>
        <dbReference type="SAM" id="SignalP"/>
    </source>
</evidence>
<dbReference type="EMBL" id="BSBI01000002">
    <property type="protein sequence ID" value="GLF94091.1"/>
    <property type="molecule type" value="Genomic_DNA"/>
</dbReference>
<comment type="caution">
    <text evidence="2">The sequence shown here is derived from an EMBL/GenBank/DDBJ whole genome shotgun (WGS) entry which is preliminary data.</text>
</comment>
<protein>
    <recommendedName>
        <fullName evidence="4">Secreted protein</fullName>
    </recommendedName>
</protein>
<evidence type="ECO:0008006" key="4">
    <source>
        <dbReference type="Google" id="ProtNLM"/>
    </source>
</evidence>
<name>A0ABQ5NUP4_9ACTN</name>
<feature type="chain" id="PRO_5046378319" description="Secreted protein" evidence="1">
    <location>
        <begin position="31"/>
        <end position="132"/>
    </location>
</feature>
<evidence type="ECO:0000313" key="3">
    <source>
        <dbReference type="Proteomes" id="UP001291653"/>
    </source>
</evidence>
<evidence type="ECO:0000313" key="2">
    <source>
        <dbReference type="EMBL" id="GLF94091.1"/>
    </source>
</evidence>
<accession>A0ABQ5NUP4</accession>
<keyword evidence="3" id="KW-1185">Reference proteome</keyword>